<keyword evidence="8 11" id="KW-0804">Transcription</keyword>
<keyword evidence="10 11" id="KW-0539">Nucleus</keyword>
<keyword evidence="5 11" id="KW-0862">Zinc</keyword>
<dbReference type="GO" id="GO:0003707">
    <property type="term" value="F:nuclear steroid receptor activity"/>
    <property type="evidence" value="ECO:0007669"/>
    <property type="project" value="InterPro"/>
</dbReference>
<dbReference type="Gene3D" id="3.30.50.10">
    <property type="entry name" value="Erythroid Transcription Factor GATA-1, subunit A"/>
    <property type="match status" value="1"/>
</dbReference>
<evidence type="ECO:0000259" key="13">
    <source>
        <dbReference type="PROSITE" id="PS51030"/>
    </source>
</evidence>
<dbReference type="Pfam" id="PF00104">
    <property type="entry name" value="Hormone_recep"/>
    <property type="match status" value="1"/>
</dbReference>
<keyword evidence="16" id="KW-1185">Reference proteome</keyword>
<dbReference type="Proteomes" id="UP000076858">
    <property type="component" value="Unassembled WGS sequence"/>
</dbReference>
<evidence type="ECO:0000256" key="11">
    <source>
        <dbReference type="RuleBase" id="RU004334"/>
    </source>
</evidence>
<dbReference type="CDD" id="cd06960">
    <property type="entry name" value="NR_DBD_HNF4A"/>
    <property type="match status" value="1"/>
</dbReference>
<dbReference type="PROSITE" id="PS51843">
    <property type="entry name" value="NR_LBD"/>
    <property type="match status" value="1"/>
</dbReference>
<evidence type="ECO:0000256" key="10">
    <source>
        <dbReference type="ARBA" id="ARBA00023242"/>
    </source>
</evidence>
<dbReference type="OrthoDB" id="8183030at2759"/>
<dbReference type="InterPro" id="IPR001723">
    <property type="entry name" value="Nuclear_hrmn_rcpt"/>
</dbReference>
<dbReference type="PROSITE" id="PS51030">
    <property type="entry name" value="NUCLEAR_REC_DBD_2"/>
    <property type="match status" value="1"/>
</dbReference>
<accession>A0A164WR93</accession>
<evidence type="ECO:0000313" key="16">
    <source>
        <dbReference type="Proteomes" id="UP000076858"/>
    </source>
</evidence>
<dbReference type="InterPro" id="IPR001628">
    <property type="entry name" value="Znf_hrmn_rcpt"/>
</dbReference>
<evidence type="ECO:0000256" key="5">
    <source>
        <dbReference type="ARBA" id="ARBA00022833"/>
    </source>
</evidence>
<dbReference type="Gene3D" id="1.10.565.10">
    <property type="entry name" value="Retinoid X Receptor"/>
    <property type="match status" value="1"/>
</dbReference>
<sequence>MLVGVCVCVCLENKRAGERERYKAEIMAFGHLVVGFVKHATARLVFVAYCIDVTDASALQLSVTTSGSLIPAPASSVNSAGSSSPTGSNGNNGNVTGIAVGPVATWCAICGDRATGKHYGAASCDGCKGFFRRSVRKNHVYTCRFNRHCVVDKDKRNQCRYCRLGKCFKAGMKKEAVQNERDRISSRRPSYEEPISANGLTINVLINAETMSRQLSAVNDYDLNSKRMATINDVCESMKQQLLFLVEWAKYIPVFSELPLDDQVALLRAHAAENLVLGVARRSMHLRDILLLGNDSIMPRQTAGHGAEVEIYHIGIRIMDEIVKPLRDIQMDDTEYTCLKAIVFFDPNAKGLGEPVRVKGIRYQIQQLLEDYVADRQYASRGRFGELLLALPPLQSVAWQMIEQIQQARYFGVTRIDSLLQEMLLGGASIESVNNANNSGSSSGYNPPVAIPTALTTMAPLSADSSPTHSGGPSLTTLPLLNGQNGLGGHQAMLLDRGPSLLDRGPSMTMSPDSEEDTFTLSLSSHHHQPFKQEVAEGMENAYT</sequence>
<dbReference type="InterPro" id="IPR000536">
    <property type="entry name" value="Nucl_hrmn_rcpt_lig-bd"/>
</dbReference>
<evidence type="ECO:0000256" key="2">
    <source>
        <dbReference type="ARBA" id="ARBA00006421"/>
    </source>
</evidence>
<feature type="region of interest" description="Disordered" evidence="12">
    <location>
        <begin position="499"/>
        <end position="544"/>
    </location>
</feature>
<dbReference type="GO" id="GO:0000978">
    <property type="term" value="F:RNA polymerase II cis-regulatory region sequence-specific DNA binding"/>
    <property type="evidence" value="ECO:0007669"/>
    <property type="project" value="InterPro"/>
</dbReference>
<proteinExistence type="inferred from homology"/>
<gene>
    <name evidence="15" type="ORF">APZ42_021359</name>
</gene>
<dbReference type="AlphaFoldDB" id="A0A164WR93"/>
<evidence type="ECO:0000256" key="9">
    <source>
        <dbReference type="ARBA" id="ARBA00023170"/>
    </source>
</evidence>
<organism evidence="15 16">
    <name type="scientific">Daphnia magna</name>
    <dbReference type="NCBI Taxonomy" id="35525"/>
    <lineage>
        <taxon>Eukaryota</taxon>
        <taxon>Metazoa</taxon>
        <taxon>Ecdysozoa</taxon>
        <taxon>Arthropoda</taxon>
        <taxon>Crustacea</taxon>
        <taxon>Branchiopoda</taxon>
        <taxon>Diplostraca</taxon>
        <taxon>Cladocera</taxon>
        <taxon>Anomopoda</taxon>
        <taxon>Daphniidae</taxon>
        <taxon>Daphnia</taxon>
    </lineage>
</organism>
<feature type="domain" description="Nuclear receptor" evidence="13">
    <location>
        <begin position="104"/>
        <end position="179"/>
    </location>
</feature>
<dbReference type="PRINTS" id="PR00047">
    <property type="entry name" value="STROIDFINGER"/>
</dbReference>
<dbReference type="PRINTS" id="PR00545">
    <property type="entry name" value="RETINOIDXR"/>
</dbReference>
<dbReference type="SUPFAM" id="SSF57716">
    <property type="entry name" value="Glucocorticoid receptor-like (DNA-binding domain)"/>
    <property type="match status" value="1"/>
</dbReference>
<dbReference type="SMART" id="SM00430">
    <property type="entry name" value="HOLI"/>
    <property type="match status" value="1"/>
</dbReference>
<dbReference type="FunFam" id="3.30.50.10:FF:000012">
    <property type="entry name" value="Hepatocyte nuclear factor 4, alpha"/>
    <property type="match status" value="1"/>
</dbReference>
<feature type="domain" description="NR LBD" evidence="14">
    <location>
        <begin position="197"/>
        <end position="427"/>
    </location>
</feature>
<dbReference type="InterPro" id="IPR000003">
    <property type="entry name" value="Retinoid-X_rcpt/HNF4"/>
</dbReference>
<evidence type="ECO:0000313" key="15">
    <source>
        <dbReference type="EMBL" id="KZS13497.1"/>
    </source>
</evidence>
<comment type="subcellular location">
    <subcellularLocation>
        <location evidence="1 11">Nucleus</location>
    </subcellularLocation>
</comment>
<dbReference type="InterPro" id="IPR049635">
    <property type="entry name" value="HNF4_LBD"/>
</dbReference>
<dbReference type="STRING" id="35525.A0A164WR93"/>
<evidence type="ECO:0000256" key="3">
    <source>
        <dbReference type="ARBA" id="ARBA00022723"/>
    </source>
</evidence>
<reference evidence="15 16" key="1">
    <citation type="submission" date="2016-03" db="EMBL/GenBank/DDBJ databases">
        <title>EvidentialGene: Evidence-directed Construction of Genes on Genomes.</title>
        <authorList>
            <person name="Gilbert D.G."/>
            <person name="Choi J.-H."/>
            <person name="Mockaitis K."/>
            <person name="Colbourne J."/>
            <person name="Pfrender M."/>
        </authorList>
    </citation>
    <scope>NUCLEOTIDE SEQUENCE [LARGE SCALE GENOMIC DNA]</scope>
    <source>
        <strain evidence="15 16">Xinb3</strain>
        <tissue evidence="15">Complete organism</tissue>
    </source>
</reference>
<dbReference type="EMBL" id="LRGB01001137">
    <property type="protein sequence ID" value="KZS13497.1"/>
    <property type="molecule type" value="Genomic_DNA"/>
</dbReference>
<dbReference type="InterPro" id="IPR050274">
    <property type="entry name" value="Nuclear_hormone_rcpt_NR2"/>
</dbReference>
<comment type="caution">
    <text evidence="15">The sequence shown here is derived from an EMBL/GenBank/DDBJ whole genome shotgun (WGS) entry which is preliminary data.</text>
</comment>
<dbReference type="CDD" id="cd06931">
    <property type="entry name" value="NR_LBD_HNF4_like"/>
    <property type="match status" value="1"/>
</dbReference>
<dbReference type="PRINTS" id="PR00398">
    <property type="entry name" value="STRDHORMONER"/>
</dbReference>
<dbReference type="FunFam" id="1.10.565.10:FF:000026">
    <property type="entry name" value="Hepatocyte nuclear factor 4"/>
    <property type="match status" value="1"/>
</dbReference>
<comment type="similarity">
    <text evidence="2">Belongs to the nuclear hormone receptor family. NR2 subfamily.</text>
</comment>
<evidence type="ECO:0000256" key="7">
    <source>
        <dbReference type="ARBA" id="ARBA00023125"/>
    </source>
</evidence>
<evidence type="ECO:0000259" key="14">
    <source>
        <dbReference type="PROSITE" id="PS51843"/>
    </source>
</evidence>
<evidence type="ECO:0000256" key="4">
    <source>
        <dbReference type="ARBA" id="ARBA00022771"/>
    </source>
</evidence>
<keyword evidence="3 11" id="KW-0479">Metal-binding</keyword>
<dbReference type="GO" id="GO:0008270">
    <property type="term" value="F:zinc ion binding"/>
    <property type="evidence" value="ECO:0007669"/>
    <property type="project" value="UniProtKB-KW"/>
</dbReference>
<name>A0A164WR93_9CRUS</name>
<dbReference type="InterPro" id="IPR013088">
    <property type="entry name" value="Znf_NHR/GATA"/>
</dbReference>
<protein>
    <submittedName>
        <fullName evidence="15">Transcription factor HNF-4</fullName>
    </submittedName>
</protein>
<evidence type="ECO:0000256" key="1">
    <source>
        <dbReference type="ARBA" id="ARBA00004123"/>
    </source>
</evidence>
<evidence type="ECO:0000256" key="12">
    <source>
        <dbReference type="SAM" id="MobiDB-lite"/>
    </source>
</evidence>
<evidence type="ECO:0000256" key="8">
    <source>
        <dbReference type="ARBA" id="ARBA00023163"/>
    </source>
</evidence>
<keyword evidence="6 11" id="KW-0805">Transcription regulation</keyword>
<keyword evidence="9 11" id="KW-0675">Receptor</keyword>
<dbReference type="SUPFAM" id="SSF48508">
    <property type="entry name" value="Nuclear receptor ligand-binding domain"/>
    <property type="match status" value="1"/>
</dbReference>
<dbReference type="SMART" id="SM00399">
    <property type="entry name" value="ZnF_C4"/>
    <property type="match status" value="1"/>
</dbReference>
<dbReference type="PROSITE" id="PS00031">
    <property type="entry name" value="NUCLEAR_REC_DBD_1"/>
    <property type="match status" value="1"/>
</dbReference>
<dbReference type="PANTHER" id="PTHR24083">
    <property type="entry name" value="NUCLEAR HORMONE RECEPTOR"/>
    <property type="match status" value="1"/>
</dbReference>
<keyword evidence="4 11" id="KW-0863">Zinc-finger</keyword>
<dbReference type="Pfam" id="PF00105">
    <property type="entry name" value="zf-C4"/>
    <property type="match status" value="1"/>
</dbReference>
<dbReference type="GO" id="GO:0005634">
    <property type="term" value="C:nucleus"/>
    <property type="evidence" value="ECO:0007669"/>
    <property type="project" value="UniProtKB-SubCell"/>
</dbReference>
<evidence type="ECO:0000256" key="6">
    <source>
        <dbReference type="ARBA" id="ARBA00023015"/>
    </source>
</evidence>
<dbReference type="InterPro" id="IPR035500">
    <property type="entry name" value="NHR-like_dom_sf"/>
</dbReference>
<dbReference type="InterPro" id="IPR049636">
    <property type="entry name" value="HNF4-like_DBD"/>
</dbReference>
<keyword evidence="7 11" id="KW-0238">DNA-binding</keyword>